<geneLocation type="mitochondrion" evidence="1"/>
<dbReference type="AlphaFoldDB" id="A0A124GNC8"/>
<proteinExistence type="predicted"/>
<comment type="caution">
    <text evidence="1">The sequence shown here is derived from an EMBL/GenBank/DDBJ whole genome shotgun (WGS) entry which is preliminary data.</text>
</comment>
<reference evidence="1" key="1">
    <citation type="journal article" date="2015" name="Genome Biol. Evol.">
        <title>Organellar Genomes of White Spruce (Picea glauca): Assembly and Annotation.</title>
        <authorList>
            <person name="Jackman S.D."/>
            <person name="Warren R.L."/>
            <person name="Gibb E.A."/>
            <person name="Vandervalk B.P."/>
            <person name="Mohamadi H."/>
            <person name="Chu J."/>
            <person name="Raymond A."/>
            <person name="Pleasance S."/>
            <person name="Coope R."/>
            <person name="Wildung M.R."/>
            <person name="Ritland C.E."/>
            <person name="Bousquet J."/>
            <person name="Jones S.J."/>
            <person name="Bohlmann J."/>
            <person name="Birol I."/>
        </authorList>
    </citation>
    <scope>NUCLEOTIDE SEQUENCE [LARGE SCALE GENOMIC DNA]</scope>
    <source>
        <tissue evidence="1">Flushing bud</tissue>
    </source>
</reference>
<sequence length="93" mass="10778">MGIYPYKREGVLKRGYKLPQGLIISINPAFCGDQRKNLFLYNLYSHLQLGHWLSSSIDWTMANRSCMGLWESVRHYCSQLVLIGLSVQQRSQL</sequence>
<organism evidence="1">
    <name type="scientific">Picea glauca</name>
    <name type="common">White spruce</name>
    <name type="synonym">Pinus glauca</name>
    <dbReference type="NCBI Taxonomy" id="3330"/>
    <lineage>
        <taxon>Eukaryota</taxon>
        <taxon>Viridiplantae</taxon>
        <taxon>Streptophyta</taxon>
        <taxon>Embryophyta</taxon>
        <taxon>Tracheophyta</taxon>
        <taxon>Spermatophyta</taxon>
        <taxon>Pinopsida</taxon>
        <taxon>Pinidae</taxon>
        <taxon>Conifers I</taxon>
        <taxon>Pinales</taxon>
        <taxon>Pinaceae</taxon>
        <taxon>Picea</taxon>
    </lineage>
</organism>
<dbReference type="EMBL" id="LKAM01000006">
    <property type="protein sequence ID" value="KUM48393.1"/>
    <property type="molecule type" value="Genomic_DNA"/>
</dbReference>
<evidence type="ECO:0000313" key="1">
    <source>
        <dbReference type="EMBL" id="KUM48393.1"/>
    </source>
</evidence>
<accession>A0A124GNC8</accession>
<keyword evidence="1" id="KW-0496">Mitochondrion</keyword>
<name>A0A124GNC8_PICGL</name>
<gene>
    <name evidence="1" type="ORF">ABT39_MTgene5393</name>
</gene>
<protein>
    <submittedName>
        <fullName evidence="1">Uncharacterized protein</fullName>
    </submittedName>
</protein>